<evidence type="ECO:0008006" key="4">
    <source>
        <dbReference type="Google" id="ProtNLM"/>
    </source>
</evidence>
<dbReference type="InterPro" id="IPR050754">
    <property type="entry name" value="FKBP4/5/8-like"/>
</dbReference>
<dbReference type="GO" id="GO:0005829">
    <property type="term" value="C:cytosol"/>
    <property type="evidence" value="ECO:0007669"/>
    <property type="project" value="TreeGrafter"/>
</dbReference>
<dbReference type="GO" id="GO:0043066">
    <property type="term" value="P:negative regulation of apoptotic process"/>
    <property type="evidence" value="ECO:0007669"/>
    <property type="project" value="TreeGrafter"/>
</dbReference>
<dbReference type="InterPro" id="IPR011990">
    <property type="entry name" value="TPR-like_helical_dom_sf"/>
</dbReference>
<dbReference type="SMART" id="SM00028">
    <property type="entry name" value="TPR"/>
    <property type="match status" value="2"/>
</dbReference>
<sequence>MVRADAGEKTAKGLEYKDSGNKHFQAGEYAKAIKEYHFALLYMRGLGDDPLTMSAPKDPAEKKEEEVTELEKGISNIHSNMALCHLRLGNHASTIRCANEAIKVNPFNHKAKFRLAQGLIREGAIIKAEKLLGELEKASPDDPAFAAERRNIEAMEKKAEAKQRKEFGGMFDRASKDADSDDEE</sequence>
<dbReference type="AlphaFoldDB" id="A0A9W7YIE7"/>
<dbReference type="GO" id="GO:0044183">
    <property type="term" value="F:protein folding chaperone"/>
    <property type="evidence" value="ECO:0007669"/>
    <property type="project" value="TreeGrafter"/>
</dbReference>
<dbReference type="InterPro" id="IPR019734">
    <property type="entry name" value="TPR_rpt"/>
</dbReference>
<keyword evidence="3" id="KW-1185">Reference proteome</keyword>
<dbReference type="GO" id="GO:0012505">
    <property type="term" value="C:endomembrane system"/>
    <property type="evidence" value="ECO:0007669"/>
    <property type="project" value="TreeGrafter"/>
</dbReference>
<feature type="compositionally biased region" description="Basic and acidic residues" evidence="1">
    <location>
        <begin position="157"/>
        <end position="178"/>
    </location>
</feature>
<dbReference type="PANTHER" id="PTHR46512:SF1">
    <property type="entry name" value="PEPTIDYLPROLYL ISOMERASE"/>
    <property type="match status" value="1"/>
</dbReference>
<evidence type="ECO:0000313" key="2">
    <source>
        <dbReference type="EMBL" id="KAJ1735381.1"/>
    </source>
</evidence>
<evidence type="ECO:0000313" key="3">
    <source>
        <dbReference type="Proteomes" id="UP001143981"/>
    </source>
</evidence>
<reference evidence="2" key="1">
    <citation type="submission" date="2022-07" db="EMBL/GenBank/DDBJ databases">
        <title>Phylogenomic reconstructions and comparative analyses of Kickxellomycotina fungi.</title>
        <authorList>
            <person name="Reynolds N.K."/>
            <person name="Stajich J.E."/>
            <person name="Barry K."/>
            <person name="Grigoriev I.V."/>
            <person name="Crous P."/>
            <person name="Smith M.E."/>
        </authorList>
    </citation>
    <scope>NUCLEOTIDE SEQUENCE</scope>
    <source>
        <strain evidence="2">BCRC 34381</strain>
    </source>
</reference>
<organism evidence="2 3">
    <name type="scientific">Coemansia biformis</name>
    <dbReference type="NCBI Taxonomy" id="1286918"/>
    <lineage>
        <taxon>Eukaryota</taxon>
        <taxon>Fungi</taxon>
        <taxon>Fungi incertae sedis</taxon>
        <taxon>Zoopagomycota</taxon>
        <taxon>Kickxellomycotina</taxon>
        <taxon>Kickxellomycetes</taxon>
        <taxon>Kickxellales</taxon>
        <taxon>Kickxellaceae</taxon>
        <taxon>Coemansia</taxon>
    </lineage>
</organism>
<proteinExistence type="predicted"/>
<dbReference type="Gene3D" id="1.25.40.10">
    <property type="entry name" value="Tetratricopeptide repeat domain"/>
    <property type="match status" value="1"/>
</dbReference>
<dbReference type="OrthoDB" id="433738at2759"/>
<dbReference type="PANTHER" id="PTHR46512">
    <property type="entry name" value="PEPTIDYLPROLYL ISOMERASE"/>
    <property type="match status" value="1"/>
</dbReference>
<dbReference type="EMBL" id="JANBOI010000029">
    <property type="protein sequence ID" value="KAJ1735381.1"/>
    <property type="molecule type" value="Genomic_DNA"/>
</dbReference>
<dbReference type="GO" id="GO:0016020">
    <property type="term" value="C:membrane"/>
    <property type="evidence" value="ECO:0007669"/>
    <property type="project" value="TreeGrafter"/>
</dbReference>
<dbReference type="SUPFAM" id="SSF48452">
    <property type="entry name" value="TPR-like"/>
    <property type="match status" value="1"/>
</dbReference>
<feature type="region of interest" description="Disordered" evidence="1">
    <location>
        <begin position="157"/>
        <end position="184"/>
    </location>
</feature>
<dbReference type="Proteomes" id="UP001143981">
    <property type="component" value="Unassembled WGS sequence"/>
</dbReference>
<evidence type="ECO:0000256" key="1">
    <source>
        <dbReference type="SAM" id="MobiDB-lite"/>
    </source>
</evidence>
<name>A0A9W7YIE7_9FUNG</name>
<gene>
    <name evidence="2" type="ORF">LPJ61_000587</name>
</gene>
<protein>
    <recommendedName>
        <fullName evidence="4">TPR-like protein</fullName>
    </recommendedName>
</protein>
<accession>A0A9W7YIE7</accession>
<comment type="caution">
    <text evidence="2">The sequence shown here is derived from an EMBL/GenBank/DDBJ whole genome shotgun (WGS) entry which is preliminary data.</text>
</comment>
<dbReference type="GO" id="GO:0005740">
    <property type="term" value="C:mitochondrial envelope"/>
    <property type="evidence" value="ECO:0007669"/>
    <property type="project" value="TreeGrafter"/>
</dbReference>